<evidence type="ECO:0000256" key="1">
    <source>
        <dbReference type="ARBA" id="ARBA00004123"/>
    </source>
</evidence>
<feature type="region of interest" description="Disordered" evidence="10">
    <location>
        <begin position="177"/>
        <end position="217"/>
    </location>
</feature>
<evidence type="ECO:0000256" key="6">
    <source>
        <dbReference type="ARBA" id="ARBA00023163"/>
    </source>
</evidence>
<protein>
    <recommendedName>
        <fullName evidence="3 9">Mediator of RNA polymerase II transcription subunit 19</fullName>
    </recommendedName>
    <alternativeName>
        <fullName evidence="8 9">Mediator complex subunit 19</fullName>
    </alternativeName>
</protein>
<reference evidence="11 12" key="1">
    <citation type="submission" date="2016-01" db="EMBL/GenBank/DDBJ databases">
        <title>Genome sequence of the yeast Holleya sinecauda.</title>
        <authorList>
            <person name="Dietrich F.S."/>
        </authorList>
    </citation>
    <scope>NUCLEOTIDE SEQUENCE [LARGE SCALE GENOMIC DNA]</scope>
    <source>
        <strain evidence="11 12">ATCC 58844</strain>
    </source>
</reference>
<sequence length="217" mass="24212">MGGVMHENSTLPAYYYYVDPDGPAYEPQQPNPLDDLISVYGLQDISRQVARTNPDGTKAVKLRKSFKNQIQDLSGKFSVIPSRANGKGGEISSIVFQNNGDMMPQLSKESGSMSREEWRKLVMNQDKALFEQSAIDWDMCSNVISQFDRSYPGEFKNQGFEVEDLAFDLDGTGNTNNSGYSAVSGLKNKKRKSKSNGSSMATPNSDIQEDLKRRRLE</sequence>
<keyword evidence="12" id="KW-1185">Reference proteome</keyword>
<dbReference type="PANTHER" id="PTHR28270:SF1">
    <property type="entry name" value="MEDIATOR OF RNA POLYMERASE II TRANSCRIPTION SUBUNIT 19"/>
    <property type="match status" value="1"/>
</dbReference>
<evidence type="ECO:0000256" key="9">
    <source>
        <dbReference type="RuleBase" id="RU364151"/>
    </source>
</evidence>
<evidence type="ECO:0000313" key="12">
    <source>
        <dbReference type="Proteomes" id="UP000243052"/>
    </source>
</evidence>
<proteinExistence type="inferred from homology"/>
<comment type="subunit">
    <text evidence="9">Component of the Mediator complex.</text>
</comment>
<name>A0A0X8HS50_9SACH</name>
<accession>A0A0X8HS50</accession>
<evidence type="ECO:0000256" key="5">
    <source>
        <dbReference type="ARBA" id="ARBA00023159"/>
    </source>
</evidence>
<dbReference type="Proteomes" id="UP000243052">
    <property type="component" value="Chromosome iv"/>
</dbReference>
<dbReference type="OrthoDB" id="2160599at2759"/>
<dbReference type="GO" id="GO:0016592">
    <property type="term" value="C:mediator complex"/>
    <property type="evidence" value="ECO:0007669"/>
    <property type="project" value="InterPro"/>
</dbReference>
<evidence type="ECO:0000256" key="7">
    <source>
        <dbReference type="ARBA" id="ARBA00023242"/>
    </source>
</evidence>
<evidence type="ECO:0000256" key="3">
    <source>
        <dbReference type="ARBA" id="ARBA00019615"/>
    </source>
</evidence>
<dbReference type="GO" id="GO:0003712">
    <property type="term" value="F:transcription coregulator activity"/>
    <property type="evidence" value="ECO:0007669"/>
    <property type="project" value="InterPro"/>
</dbReference>
<evidence type="ECO:0000256" key="4">
    <source>
        <dbReference type="ARBA" id="ARBA00023015"/>
    </source>
</evidence>
<evidence type="ECO:0000313" key="11">
    <source>
        <dbReference type="EMBL" id="AMD20470.1"/>
    </source>
</evidence>
<dbReference type="GO" id="GO:0070847">
    <property type="term" value="C:core mediator complex"/>
    <property type="evidence" value="ECO:0007669"/>
    <property type="project" value="TreeGrafter"/>
</dbReference>
<keyword evidence="4 9" id="KW-0805">Transcription regulation</keyword>
<dbReference type="EMBL" id="CP014244">
    <property type="protein sequence ID" value="AMD20470.1"/>
    <property type="molecule type" value="Genomic_DNA"/>
</dbReference>
<evidence type="ECO:0000256" key="10">
    <source>
        <dbReference type="SAM" id="MobiDB-lite"/>
    </source>
</evidence>
<keyword evidence="5 9" id="KW-0010">Activator</keyword>
<gene>
    <name evidence="9" type="primary">MED19</name>
    <name evidence="11" type="ORF">AW171_hschr42363</name>
</gene>
<organism evidence="11 12">
    <name type="scientific">Eremothecium sinecaudum</name>
    <dbReference type="NCBI Taxonomy" id="45286"/>
    <lineage>
        <taxon>Eukaryota</taxon>
        <taxon>Fungi</taxon>
        <taxon>Dikarya</taxon>
        <taxon>Ascomycota</taxon>
        <taxon>Saccharomycotina</taxon>
        <taxon>Saccharomycetes</taxon>
        <taxon>Saccharomycetales</taxon>
        <taxon>Saccharomycetaceae</taxon>
        <taxon>Eremothecium</taxon>
    </lineage>
</organism>
<evidence type="ECO:0000256" key="8">
    <source>
        <dbReference type="ARBA" id="ARBA00032018"/>
    </source>
</evidence>
<comment type="function">
    <text evidence="9">Component of the Mediator complex, a coactivator involved in the regulated transcription of nearly all RNA polymerase II-dependent genes. Mediator functions as a bridge to convey information from gene-specific regulatory proteins to the basal RNA polymerase II transcription machinery. Mediator is recruited to promoters by direct interactions with regulatory proteins and serves as a scaffold for the assembly of a functional preinitiation complex with RNA polymerase II and the general transcription factors.</text>
</comment>
<keyword evidence="7 9" id="KW-0539">Nucleus</keyword>
<comment type="similarity">
    <text evidence="2 9">Belongs to the Mediator complex subunit 19 family.</text>
</comment>
<dbReference type="GO" id="GO:0006357">
    <property type="term" value="P:regulation of transcription by RNA polymerase II"/>
    <property type="evidence" value="ECO:0007669"/>
    <property type="project" value="InterPro"/>
</dbReference>
<dbReference type="AlphaFoldDB" id="A0A0X8HS50"/>
<evidence type="ECO:0000256" key="2">
    <source>
        <dbReference type="ARBA" id="ARBA00009259"/>
    </source>
</evidence>
<dbReference type="PANTHER" id="PTHR28270">
    <property type="entry name" value="MEDIATOR OF RNA POLYMERASE II TRANSCRIPTION SUBUNIT 19"/>
    <property type="match status" value="1"/>
</dbReference>
<comment type="subcellular location">
    <subcellularLocation>
        <location evidence="1 9">Nucleus</location>
    </subcellularLocation>
</comment>
<dbReference type="InterPro" id="IPR013942">
    <property type="entry name" value="Mediator_Med19_fun"/>
</dbReference>
<dbReference type="STRING" id="45286.A0A0X8HS50"/>
<dbReference type="Pfam" id="PF08633">
    <property type="entry name" value="Rox3"/>
    <property type="match status" value="1"/>
</dbReference>
<keyword evidence="6 9" id="KW-0804">Transcription</keyword>